<evidence type="ECO:0000256" key="3">
    <source>
        <dbReference type="ARBA" id="ARBA00022692"/>
    </source>
</evidence>
<evidence type="ECO:0000256" key="4">
    <source>
        <dbReference type="ARBA" id="ARBA00022989"/>
    </source>
</evidence>
<dbReference type="AlphaFoldDB" id="A0A8S0ZQ16"/>
<comment type="subcellular location">
    <subcellularLocation>
        <location evidence="1">Membrane</location>
        <topology evidence="1">Multi-pass membrane protein</topology>
    </subcellularLocation>
</comment>
<keyword evidence="4 6" id="KW-1133">Transmembrane helix</keyword>
<sequence length="518" mass="58122">MPLRQKTVEQALDLAGFSKYNLYLFLFYGLAILTMTFEFFGTFYIMPPMARELGVSDFQLEILTQVLTGGLFASSKIWAHISDTRGRKKALRIALTMSFLFGTFAAFSPHWIVLAVIKLGSAAGVSGTFVSSFPLLIECTPKAKRRAVVTLSTSTFLVALGTMAVLSFAILSLRFSSYIPGLAIYFTSWRLLCLLFALPSIFCIIGMRYVFESPKYYLTLDNEAKALQVLRGMYQINSGRSVENYKLSTVILDEDNISTKDMKCLRSFWTRLRNIFKKPRMVYFTLVMKSQVACYVCAYCYIELMPIIASAFIASKAKGHTHLTVCEMIRDRQNTTMSEQNNEAFINGFAMTMVFTVGIALAMLNVIINTLTNYISRKRIIITIQVLVTIAALCLNFSPYGVLTAILFMCVLSGVLNLGLLFSYVGDIFPSFIMSLAVAFTAVAGLGPASLVAMLVKRFIRSNCEVVFYIVTGVSLICVIIMSFLPSNETLYENRKLLNQRVPKEDEENRSSRYSYYS</sequence>
<protein>
    <recommendedName>
        <fullName evidence="7">Major facilitator superfamily (MFS) profile domain-containing protein</fullName>
    </recommendedName>
</protein>
<accession>A0A8S0ZQ16</accession>
<feature type="transmembrane region" description="Helical" evidence="6">
    <location>
        <begin position="405"/>
        <end position="425"/>
    </location>
</feature>
<name>A0A8S0ZQ16_ARCPL</name>
<evidence type="ECO:0000256" key="1">
    <source>
        <dbReference type="ARBA" id="ARBA00004141"/>
    </source>
</evidence>
<dbReference type="PROSITE" id="PS50850">
    <property type="entry name" value="MFS"/>
    <property type="match status" value="1"/>
</dbReference>
<feature type="transmembrane region" description="Helical" evidence="6">
    <location>
        <begin position="432"/>
        <end position="454"/>
    </location>
</feature>
<keyword evidence="9" id="KW-1185">Reference proteome</keyword>
<feature type="transmembrane region" description="Helical" evidence="6">
    <location>
        <begin position="344"/>
        <end position="368"/>
    </location>
</feature>
<proteinExistence type="predicted"/>
<dbReference type="Pfam" id="PF07690">
    <property type="entry name" value="MFS_1"/>
    <property type="match status" value="1"/>
</dbReference>
<keyword evidence="5 6" id="KW-0472">Membrane</keyword>
<dbReference type="PANTHER" id="PTHR23511">
    <property type="entry name" value="SYNAPTIC VESICLE GLYCOPROTEIN 2"/>
    <property type="match status" value="1"/>
</dbReference>
<dbReference type="GO" id="GO:0016020">
    <property type="term" value="C:membrane"/>
    <property type="evidence" value="ECO:0007669"/>
    <property type="project" value="UniProtKB-SubCell"/>
</dbReference>
<evidence type="ECO:0000313" key="9">
    <source>
        <dbReference type="Proteomes" id="UP000494106"/>
    </source>
</evidence>
<evidence type="ECO:0000256" key="5">
    <source>
        <dbReference type="ARBA" id="ARBA00023136"/>
    </source>
</evidence>
<dbReference type="EMBL" id="CADEBC010000485">
    <property type="protein sequence ID" value="CAB3235177.1"/>
    <property type="molecule type" value="Genomic_DNA"/>
</dbReference>
<organism evidence="8 9">
    <name type="scientific">Arctia plantaginis</name>
    <name type="common">Wood tiger moth</name>
    <name type="synonym">Phalaena plantaginis</name>
    <dbReference type="NCBI Taxonomy" id="874455"/>
    <lineage>
        <taxon>Eukaryota</taxon>
        <taxon>Metazoa</taxon>
        <taxon>Ecdysozoa</taxon>
        <taxon>Arthropoda</taxon>
        <taxon>Hexapoda</taxon>
        <taxon>Insecta</taxon>
        <taxon>Pterygota</taxon>
        <taxon>Neoptera</taxon>
        <taxon>Endopterygota</taxon>
        <taxon>Lepidoptera</taxon>
        <taxon>Glossata</taxon>
        <taxon>Ditrysia</taxon>
        <taxon>Noctuoidea</taxon>
        <taxon>Erebidae</taxon>
        <taxon>Arctiinae</taxon>
        <taxon>Arctia</taxon>
    </lineage>
</organism>
<evidence type="ECO:0000256" key="6">
    <source>
        <dbReference type="SAM" id="Phobius"/>
    </source>
</evidence>
<keyword evidence="2" id="KW-0813">Transport</keyword>
<feature type="transmembrane region" description="Helical" evidence="6">
    <location>
        <begin position="466"/>
        <end position="485"/>
    </location>
</feature>
<evidence type="ECO:0000313" key="8">
    <source>
        <dbReference type="EMBL" id="CAB3235177.1"/>
    </source>
</evidence>
<dbReference type="InterPro" id="IPR020846">
    <property type="entry name" value="MFS_dom"/>
</dbReference>
<dbReference type="Proteomes" id="UP000494106">
    <property type="component" value="Unassembled WGS sequence"/>
</dbReference>
<feature type="transmembrane region" description="Helical" evidence="6">
    <location>
        <begin position="90"/>
        <end position="107"/>
    </location>
</feature>
<feature type="transmembrane region" description="Helical" evidence="6">
    <location>
        <begin position="113"/>
        <end position="136"/>
    </location>
</feature>
<reference evidence="8 9" key="1">
    <citation type="submission" date="2020-04" db="EMBL/GenBank/DDBJ databases">
        <authorList>
            <person name="Wallbank WR R."/>
            <person name="Pardo Diaz C."/>
            <person name="Kozak K."/>
            <person name="Martin S."/>
            <person name="Jiggins C."/>
            <person name="Moest M."/>
            <person name="Warren A I."/>
            <person name="Byers J.R.P. K."/>
            <person name="Montejo-Kovacevich G."/>
            <person name="Yen C E."/>
        </authorList>
    </citation>
    <scope>NUCLEOTIDE SEQUENCE [LARGE SCALE GENOMIC DNA]</scope>
</reference>
<feature type="transmembrane region" description="Helical" evidence="6">
    <location>
        <begin position="380"/>
        <end position="399"/>
    </location>
</feature>
<comment type="caution">
    <text evidence="8">The sequence shown here is derived from an EMBL/GenBank/DDBJ whole genome shotgun (WGS) entry which is preliminary data.</text>
</comment>
<feature type="domain" description="Major facilitator superfamily (MFS) profile" evidence="7">
    <location>
        <begin position="22"/>
        <end position="490"/>
    </location>
</feature>
<keyword evidence="3 6" id="KW-0812">Transmembrane</keyword>
<feature type="transmembrane region" description="Helical" evidence="6">
    <location>
        <begin position="148"/>
        <end position="171"/>
    </location>
</feature>
<dbReference type="PANTHER" id="PTHR23511:SF35">
    <property type="entry name" value="MAJOR FACILITATOR SUPERFAMILY (MFS) PROFILE DOMAIN-CONTAINING PROTEIN"/>
    <property type="match status" value="1"/>
</dbReference>
<evidence type="ECO:0000259" key="7">
    <source>
        <dbReference type="PROSITE" id="PS50850"/>
    </source>
</evidence>
<gene>
    <name evidence="8" type="ORF">APLA_LOCUS5973</name>
</gene>
<dbReference type="Gene3D" id="1.20.1250.20">
    <property type="entry name" value="MFS general substrate transporter like domains"/>
    <property type="match status" value="1"/>
</dbReference>
<dbReference type="OrthoDB" id="823504at2759"/>
<feature type="transmembrane region" description="Helical" evidence="6">
    <location>
        <begin position="58"/>
        <end position="78"/>
    </location>
</feature>
<feature type="transmembrane region" description="Helical" evidence="6">
    <location>
        <begin position="21"/>
        <end position="46"/>
    </location>
</feature>
<dbReference type="SUPFAM" id="SSF103473">
    <property type="entry name" value="MFS general substrate transporter"/>
    <property type="match status" value="1"/>
</dbReference>
<dbReference type="InterPro" id="IPR036259">
    <property type="entry name" value="MFS_trans_sf"/>
</dbReference>
<dbReference type="InterPro" id="IPR011701">
    <property type="entry name" value="MFS"/>
</dbReference>
<dbReference type="GO" id="GO:0022857">
    <property type="term" value="F:transmembrane transporter activity"/>
    <property type="evidence" value="ECO:0007669"/>
    <property type="project" value="InterPro"/>
</dbReference>
<evidence type="ECO:0000256" key="2">
    <source>
        <dbReference type="ARBA" id="ARBA00022448"/>
    </source>
</evidence>
<feature type="transmembrane region" description="Helical" evidence="6">
    <location>
        <begin position="183"/>
        <end position="205"/>
    </location>
</feature>